<evidence type="ECO:0000313" key="2">
    <source>
        <dbReference type="Proteomes" id="UP000604066"/>
    </source>
</evidence>
<dbReference type="NCBIfam" id="NF038093">
    <property type="entry name" value="GrdX"/>
    <property type="match status" value="1"/>
</dbReference>
<comment type="caution">
    <text evidence="1">The sequence shown here is derived from an EMBL/GenBank/DDBJ whole genome shotgun (WGS) entry which is preliminary data.</text>
</comment>
<dbReference type="Proteomes" id="UP000604066">
    <property type="component" value="Unassembled WGS sequence"/>
</dbReference>
<accession>A0ABX2RCP2</accession>
<evidence type="ECO:0008006" key="3">
    <source>
        <dbReference type="Google" id="ProtNLM"/>
    </source>
</evidence>
<protein>
    <recommendedName>
        <fullName evidence="3">GrdX protein</fullName>
    </recommendedName>
</protein>
<dbReference type="EMBL" id="JACCBS010000002">
    <property type="protein sequence ID" value="NYE57881.1"/>
    <property type="molecule type" value="Genomic_DNA"/>
</dbReference>
<evidence type="ECO:0000313" key="1">
    <source>
        <dbReference type="EMBL" id="NYE57881.1"/>
    </source>
</evidence>
<organism evidence="1 2">
    <name type="scientific">Carboxydothermus ferrireducens DSM 11255</name>
    <dbReference type="NCBI Taxonomy" id="1119529"/>
    <lineage>
        <taxon>Bacteria</taxon>
        <taxon>Bacillati</taxon>
        <taxon>Bacillota</taxon>
        <taxon>Clostridia</taxon>
        <taxon>Thermoanaerobacterales</taxon>
        <taxon>Thermoanaerobacteraceae</taxon>
        <taxon>Carboxydothermus</taxon>
    </lineage>
</organism>
<dbReference type="InterPro" id="IPR047735">
    <property type="entry name" value="GrdX-like"/>
</dbReference>
<reference evidence="1 2" key="1">
    <citation type="submission" date="2020-07" db="EMBL/GenBank/DDBJ databases">
        <title>Genomic Encyclopedia of Type Strains, Phase III (KMG-III): the genomes of soil and plant-associated and newly described type strains.</title>
        <authorList>
            <person name="Whitman W."/>
        </authorList>
    </citation>
    <scope>NUCLEOTIDE SEQUENCE [LARGE SCALE GENOMIC DNA]</scope>
    <source>
        <strain evidence="1 2">DSM 11255</strain>
    </source>
</reference>
<keyword evidence="2" id="KW-1185">Reference proteome</keyword>
<proteinExistence type="predicted"/>
<name>A0ABX2RCP2_9THEO</name>
<dbReference type="RefSeq" id="WP_051250125.1">
    <property type="nucleotide sequence ID" value="NZ_ATYG01000003.1"/>
</dbReference>
<sequence length="131" mass="15369">MLVITNNPKVKDYIQRFTLEPRFTIIWVDGYTEDVLAKVRDLCHLGYKLLTHPLTGSIKPNQTPYKTVVLEKLEQESDYDSILMAEISYLKTKELLEKRSRPKEIELFLEDFAVIDLDFFKSFLYSMGLIT</sequence>
<gene>
    <name evidence="1" type="ORF">HDG70_001596</name>
</gene>